<dbReference type="InterPro" id="IPR005467">
    <property type="entry name" value="His_kinase_dom"/>
</dbReference>
<dbReference type="SUPFAM" id="SSF55874">
    <property type="entry name" value="ATPase domain of HSP90 chaperone/DNA topoisomerase II/histidine kinase"/>
    <property type="match status" value="1"/>
</dbReference>
<sequence length="899" mass="103826">MGKKCSIVYLFNKSYLRSVNFLLKLKFRHSIVTRFALFFTALIIFSILVSGFIVFQKASAVIIDYSKENLKHSSEMAEQSFYSLLKEVSNDVAVIAESPSLKNYINNPSEENSGDVENLFRITLENKEDYFQIRYIGIENNGKEIIRYEKLNDKVSKADTLQEKGDREYFLETLHIAPGEFYFSPINLNEEYGVISDPPTPTLRAASPIFNNNGKVMGVLVINVDMSRLYAKFKQISRQSSQFYLVDKNGQYLYSPNREEQFALQKHTDHNFFSDYNIVLNQDHHFELVRNGSQSYLTYLKELEYFRGKRKIYLVTSIKQNILLASERAVQLYSLRTLLLVCIISILISWLFTNFFSKKINQITKAISNYESDPGSEIMLPVNRKDEIGVLANSFLKMKKRINNNVKELNTALKKEKQAKRQRDEFLQNMSHELRTPLNSILGLTQILHKQSTSEAQRNIIASLEKSAKNLAGLVYDVLDHQKLVEGKLQIAYKPVNIARLLKDIHSTYQFEALQKGLSFSLVIDKKLEENKYLTDPLRLSQIITNLVVNAVKYTREGEISLSAEVKSGKNARLEIKISDTGIGILEENLSRINDRFFREKEEMDGRFGGYGLGLSIVKQLTELFGGSLKAISAKGKGSEFTINIPVEKVNVKKKLKSSSSRYILPKFKKTYNLLYIEDDLSSAEMMKYILDDDKLLIKKVDKIESAREILENGQVDLVISDLMLEDVNLTDILKEWISFQKLKAPIIVLSALEAKEVEKITSLYFQKPYDIFHVQDLVYYVLGKNEFQAPDLSNIYNNYDHDPEKVSKVLKLLHEEFGTYLKRINDAAESKNQKDWKAILHKLVANLNNLKLSRLKETIPEEVSELDEEKLEFIRQNFAYCQCCFRNERRFNLRDRSF</sequence>
<dbReference type="InterPro" id="IPR003661">
    <property type="entry name" value="HisK_dim/P_dom"/>
</dbReference>
<comment type="catalytic activity">
    <reaction evidence="1">
        <text>ATP + protein L-histidine = ADP + protein N-phospho-L-histidine.</text>
        <dbReference type="EC" id="2.7.13.3"/>
    </reaction>
</comment>
<dbReference type="InterPro" id="IPR001789">
    <property type="entry name" value="Sig_transdc_resp-reg_receiver"/>
</dbReference>
<evidence type="ECO:0000259" key="14">
    <source>
        <dbReference type="PROSITE" id="PS50110"/>
    </source>
</evidence>
<keyword evidence="16" id="KW-1185">Reference proteome</keyword>
<accession>A0A2R3Z821</accession>
<dbReference type="Proteomes" id="UP000241507">
    <property type="component" value="Chromosome"/>
</dbReference>
<dbReference type="SUPFAM" id="SSF47384">
    <property type="entry name" value="Homodimeric domain of signal transducing histidine kinase"/>
    <property type="match status" value="1"/>
</dbReference>
<dbReference type="GO" id="GO:0005886">
    <property type="term" value="C:plasma membrane"/>
    <property type="evidence" value="ECO:0007669"/>
    <property type="project" value="UniProtKB-SubCell"/>
</dbReference>
<dbReference type="Gene3D" id="3.30.565.10">
    <property type="entry name" value="Histidine kinase-like ATPase, C-terminal domain"/>
    <property type="match status" value="1"/>
</dbReference>
<dbReference type="PROSITE" id="PS50110">
    <property type="entry name" value="RESPONSE_REGULATORY"/>
    <property type="match status" value="1"/>
</dbReference>
<dbReference type="CDD" id="cd06225">
    <property type="entry name" value="HAMP"/>
    <property type="match status" value="1"/>
</dbReference>
<evidence type="ECO:0000256" key="4">
    <source>
        <dbReference type="ARBA" id="ARBA00022475"/>
    </source>
</evidence>
<comment type="subcellular location">
    <subcellularLocation>
        <location evidence="2">Cell membrane</location>
        <topology evidence="2">Multi-pass membrane protein</topology>
    </subcellularLocation>
</comment>
<dbReference type="InterPro" id="IPR011006">
    <property type="entry name" value="CheY-like_superfamily"/>
</dbReference>
<dbReference type="EMBL" id="CP028136">
    <property type="protein sequence ID" value="AVR46430.1"/>
    <property type="molecule type" value="Genomic_DNA"/>
</dbReference>
<feature type="modified residue" description="4-aspartylphosphate" evidence="10">
    <location>
        <position position="722"/>
    </location>
</feature>
<evidence type="ECO:0000256" key="1">
    <source>
        <dbReference type="ARBA" id="ARBA00000085"/>
    </source>
</evidence>
<dbReference type="EC" id="2.7.13.3" evidence="3"/>
<dbReference type="PANTHER" id="PTHR43047:SF72">
    <property type="entry name" value="OSMOSENSING HISTIDINE PROTEIN KINASE SLN1"/>
    <property type="match status" value="1"/>
</dbReference>
<dbReference type="InterPro" id="IPR004358">
    <property type="entry name" value="Sig_transdc_His_kin-like_C"/>
</dbReference>
<evidence type="ECO:0000313" key="16">
    <source>
        <dbReference type="Proteomes" id="UP000241507"/>
    </source>
</evidence>
<dbReference type="PRINTS" id="PR00344">
    <property type="entry name" value="BCTRLSENSOR"/>
</dbReference>
<dbReference type="Pfam" id="PF02518">
    <property type="entry name" value="HATPase_c"/>
    <property type="match status" value="1"/>
</dbReference>
<dbReference type="GO" id="GO:0000155">
    <property type="term" value="F:phosphorelay sensor kinase activity"/>
    <property type="evidence" value="ECO:0007669"/>
    <property type="project" value="InterPro"/>
</dbReference>
<reference evidence="16" key="1">
    <citation type="submission" date="2018-03" db="EMBL/GenBank/DDBJ databases">
        <title>Gramella fulva sp. nov., isolated from a dry surface of tidal flat.</title>
        <authorList>
            <person name="Hwang S.H."/>
            <person name="Hwang W.M."/>
            <person name="Kang K."/>
            <person name="Ahn T.-Y."/>
        </authorList>
    </citation>
    <scope>NUCLEOTIDE SEQUENCE [LARGE SCALE GENOMIC DNA]</scope>
    <source>
        <strain evidence="16">SH35</strain>
    </source>
</reference>
<dbReference type="Gene3D" id="6.10.340.10">
    <property type="match status" value="1"/>
</dbReference>
<dbReference type="Gene3D" id="3.30.450.20">
    <property type="entry name" value="PAS domain"/>
    <property type="match status" value="1"/>
</dbReference>
<evidence type="ECO:0000256" key="8">
    <source>
        <dbReference type="ARBA" id="ARBA00022777"/>
    </source>
</evidence>
<feature type="domain" description="Response regulatory" evidence="14">
    <location>
        <begin position="673"/>
        <end position="783"/>
    </location>
</feature>
<keyword evidence="6" id="KW-0808">Transferase</keyword>
<evidence type="ECO:0000256" key="12">
    <source>
        <dbReference type="SAM" id="Phobius"/>
    </source>
</evidence>
<dbReference type="SMART" id="SM00387">
    <property type="entry name" value="HATPase_c"/>
    <property type="match status" value="1"/>
</dbReference>
<dbReference type="SUPFAM" id="SSF103190">
    <property type="entry name" value="Sensory domain-like"/>
    <property type="match status" value="1"/>
</dbReference>
<dbReference type="Pfam" id="PF21623">
    <property type="entry name" value="HK_sensor_dom_bact"/>
    <property type="match status" value="1"/>
</dbReference>
<dbReference type="CDD" id="cd00082">
    <property type="entry name" value="HisKA"/>
    <property type="match status" value="1"/>
</dbReference>
<name>A0A2R3Z821_9FLAO</name>
<keyword evidence="9 12" id="KW-1133">Transmembrane helix</keyword>
<keyword evidence="5 10" id="KW-0597">Phosphoprotein</keyword>
<feature type="domain" description="Histidine kinase" evidence="13">
    <location>
        <begin position="429"/>
        <end position="649"/>
    </location>
</feature>
<dbReference type="SUPFAM" id="SSF52172">
    <property type="entry name" value="CheY-like"/>
    <property type="match status" value="1"/>
</dbReference>
<dbReference type="CDD" id="cd00156">
    <property type="entry name" value="REC"/>
    <property type="match status" value="1"/>
</dbReference>
<evidence type="ECO:0000256" key="3">
    <source>
        <dbReference type="ARBA" id="ARBA00012438"/>
    </source>
</evidence>
<dbReference type="SMART" id="SM00448">
    <property type="entry name" value="REC"/>
    <property type="match status" value="1"/>
</dbReference>
<dbReference type="SMART" id="SM00388">
    <property type="entry name" value="HisKA"/>
    <property type="match status" value="1"/>
</dbReference>
<dbReference type="InterPro" id="IPR003594">
    <property type="entry name" value="HATPase_dom"/>
</dbReference>
<evidence type="ECO:0000256" key="7">
    <source>
        <dbReference type="ARBA" id="ARBA00022692"/>
    </source>
</evidence>
<protein>
    <recommendedName>
        <fullName evidence="3">histidine kinase</fullName>
        <ecNumber evidence="3">2.7.13.3</ecNumber>
    </recommendedName>
</protein>
<evidence type="ECO:0000256" key="5">
    <source>
        <dbReference type="ARBA" id="ARBA00022553"/>
    </source>
</evidence>
<evidence type="ECO:0000256" key="10">
    <source>
        <dbReference type="PROSITE-ProRule" id="PRU00169"/>
    </source>
</evidence>
<keyword evidence="8" id="KW-0418">Kinase</keyword>
<keyword evidence="7 12" id="KW-0812">Transmembrane</keyword>
<dbReference type="Gene3D" id="1.10.287.130">
    <property type="match status" value="1"/>
</dbReference>
<evidence type="ECO:0000256" key="9">
    <source>
        <dbReference type="ARBA" id="ARBA00022989"/>
    </source>
</evidence>
<evidence type="ECO:0000256" key="2">
    <source>
        <dbReference type="ARBA" id="ARBA00004651"/>
    </source>
</evidence>
<organism evidence="15 16">
    <name type="scientific">Christiangramia fulva</name>
    <dbReference type="NCBI Taxonomy" id="2126553"/>
    <lineage>
        <taxon>Bacteria</taxon>
        <taxon>Pseudomonadati</taxon>
        <taxon>Bacteroidota</taxon>
        <taxon>Flavobacteriia</taxon>
        <taxon>Flavobacteriales</taxon>
        <taxon>Flavobacteriaceae</taxon>
        <taxon>Christiangramia</taxon>
    </lineage>
</organism>
<dbReference type="InterPro" id="IPR036641">
    <property type="entry name" value="HPT_dom_sf"/>
</dbReference>
<evidence type="ECO:0000259" key="13">
    <source>
        <dbReference type="PROSITE" id="PS50109"/>
    </source>
</evidence>
<dbReference type="GO" id="GO:0009927">
    <property type="term" value="F:histidine phosphotransfer kinase activity"/>
    <property type="evidence" value="ECO:0007669"/>
    <property type="project" value="TreeGrafter"/>
</dbReference>
<keyword evidence="4" id="KW-1003">Cell membrane</keyword>
<keyword evidence="12" id="KW-0472">Membrane</keyword>
<feature type="coiled-coil region" evidence="11">
    <location>
        <begin position="399"/>
        <end position="429"/>
    </location>
</feature>
<dbReference type="FunFam" id="3.30.565.10:FF:000010">
    <property type="entry name" value="Sensor histidine kinase RcsC"/>
    <property type="match status" value="1"/>
</dbReference>
<dbReference type="Pfam" id="PF00512">
    <property type="entry name" value="HisKA"/>
    <property type="match status" value="1"/>
</dbReference>
<keyword evidence="11" id="KW-0175">Coiled coil</keyword>
<proteinExistence type="predicted"/>
<dbReference type="KEGG" id="grs:C7S20_14800"/>
<dbReference type="InterPro" id="IPR048760">
    <property type="entry name" value="VP0354-like_sensor_dom"/>
</dbReference>
<dbReference type="AlphaFoldDB" id="A0A2R3Z821"/>
<feature type="transmembrane region" description="Helical" evidence="12">
    <location>
        <begin position="31"/>
        <end position="55"/>
    </location>
</feature>
<dbReference type="InterPro" id="IPR036890">
    <property type="entry name" value="HATPase_C_sf"/>
</dbReference>
<evidence type="ECO:0000256" key="11">
    <source>
        <dbReference type="SAM" id="Coils"/>
    </source>
</evidence>
<feature type="transmembrane region" description="Helical" evidence="12">
    <location>
        <begin position="333"/>
        <end position="352"/>
    </location>
</feature>
<dbReference type="PANTHER" id="PTHR43047">
    <property type="entry name" value="TWO-COMPONENT HISTIDINE PROTEIN KINASE"/>
    <property type="match status" value="1"/>
</dbReference>
<dbReference type="PROSITE" id="PS50109">
    <property type="entry name" value="HIS_KIN"/>
    <property type="match status" value="1"/>
</dbReference>
<dbReference type="InterPro" id="IPR036097">
    <property type="entry name" value="HisK_dim/P_sf"/>
</dbReference>
<evidence type="ECO:0000256" key="6">
    <source>
        <dbReference type="ARBA" id="ARBA00022679"/>
    </source>
</evidence>
<dbReference type="InterPro" id="IPR029151">
    <property type="entry name" value="Sensor-like_sf"/>
</dbReference>
<gene>
    <name evidence="15" type="ORF">C7S20_14800</name>
</gene>
<dbReference type="Pfam" id="PF00072">
    <property type="entry name" value="Response_reg"/>
    <property type="match status" value="1"/>
</dbReference>
<evidence type="ECO:0000313" key="15">
    <source>
        <dbReference type="EMBL" id="AVR46430.1"/>
    </source>
</evidence>
<dbReference type="SUPFAM" id="SSF47226">
    <property type="entry name" value="Histidine-containing phosphotransfer domain, HPT domain"/>
    <property type="match status" value="1"/>
</dbReference>
<dbReference type="Gene3D" id="3.40.50.2300">
    <property type="match status" value="1"/>
</dbReference>
<dbReference type="CDD" id="cd18773">
    <property type="entry name" value="PDC1_HK_sensor"/>
    <property type="match status" value="1"/>
</dbReference>